<dbReference type="InterPro" id="IPR006311">
    <property type="entry name" value="TAT_signal"/>
</dbReference>
<dbReference type="RefSeq" id="WP_015257777.1">
    <property type="nucleotide sequence ID" value="NC_019902.2"/>
</dbReference>
<sequence length="825" mass="92215">MKLFETLMNRRRFLKTSAAAGAAGAAVAGIGGLPGLTPVKEAHAQPVRGETRVTKNICGQCPARCGIDVYTTAGRVHAIYGDLGNPIANGKLCPKGHLGTYFLYDPDRFKGPMKRTNPRKGRDEDPGFVPISWDEALDTIAARLNDLRDRGESFRFAHFYGRGWGASDAGLYGDFGKLYGTPNSAIGHASICAEGSKRAKQATDGNNSYNSYDYRNTNYILNFGAAFLEAFRPYNYLMQVWGHMRTKSPQTRVTTVDVRMNPTMAASDRAVYIKPATDGAMALAIAHVMLTEGLWDQEFVGDFRDGRNAFRAGRPIPRGSFEERWVRGIEEWWNDELKDRTPEWAESITTVPARTIVTVAREFGTTRPAMAIMERGPTSHTNGTYNGMAIHALNALSGCLFAEGGMYYQMGPSYGPLPVNSDDFMDDYAKEIRGKYPRIDKAGTAEWPMAGTMIQETAEHHLKGDPYKLDTAMFFYTNPIWTAPDPKVWEEALKDVFIIDTSPFPGETAMYADIIVPEPTYLERLQDSPTYPFEGWPMAALRVPAVDPIYDTKHFGDTLIEIGKRIKGPTGDFYKALDNVENVLRHRAKGFENDPGDNGVRDFESWKAKGVWYKKPYHWRQFRGEFYEWDGEGYNRQMTPEEVKEKLIKTPSGKFEFKSGFLEAHADYIQRELGVPARRVGLPQWVEPTSSGEGDLYFVTPKTPMHAEGRSGNIPHAIALMQPVAGGRTTVYLEIHPETARARGIRNGDRVRIRSNLGFVEAYCRYVASNRPDTLVMPMEHGHWAQGRWARGRLPGHSGEITENVSDPISGLASYYAGMVTVERA</sequence>
<evidence type="ECO:0000256" key="7">
    <source>
        <dbReference type="ARBA" id="ARBA00023002"/>
    </source>
</evidence>
<proteinExistence type="inferred from homology"/>
<feature type="domain" description="4Fe-4S Mo/W bis-MGD-type" evidence="11">
    <location>
        <begin position="51"/>
        <end position="107"/>
    </location>
</feature>
<feature type="chain" id="PRO_5003941137" evidence="10">
    <location>
        <begin position="29"/>
        <end position="825"/>
    </location>
</feature>
<dbReference type="STRING" id="1255043.TVNIR_0949"/>
<evidence type="ECO:0000256" key="2">
    <source>
        <dbReference type="ARBA" id="ARBA00010312"/>
    </source>
</evidence>
<evidence type="ECO:0000256" key="3">
    <source>
        <dbReference type="ARBA" id="ARBA00022485"/>
    </source>
</evidence>
<dbReference type="EC" id="1.2.1.2" evidence="12"/>
<name>L0DW99_THIND</name>
<dbReference type="InterPro" id="IPR050612">
    <property type="entry name" value="Prok_Mopterin_Oxidored"/>
</dbReference>
<dbReference type="PROSITE" id="PS51669">
    <property type="entry name" value="4FE4S_MOW_BIS_MGD"/>
    <property type="match status" value="1"/>
</dbReference>
<gene>
    <name evidence="12" type="primary">phsA [H]</name>
    <name evidence="12" type="ordered locus">TVNIR_0949</name>
</gene>
<dbReference type="PROSITE" id="PS51318">
    <property type="entry name" value="TAT"/>
    <property type="match status" value="1"/>
</dbReference>
<dbReference type="OrthoDB" id="9815647at2"/>
<dbReference type="PANTHER" id="PTHR43742">
    <property type="entry name" value="TRIMETHYLAMINE-N-OXIDE REDUCTASE"/>
    <property type="match status" value="1"/>
</dbReference>
<protein>
    <submittedName>
        <fullName evidence="12">Formate dehydrogenase O alpha subunit</fullName>
        <ecNumber evidence="12">1.2.1.2</ecNumber>
    </submittedName>
</protein>
<comment type="cofactor">
    <cofactor evidence="1">
        <name>Mo-bis(molybdopterin guanine dinucleotide)</name>
        <dbReference type="ChEBI" id="CHEBI:60539"/>
    </cofactor>
</comment>
<dbReference type="AlphaFoldDB" id="L0DW99"/>
<keyword evidence="9" id="KW-0411">Iron-sulfur</keyword>
<dbReference type="InterPro" id="IPR009010">
    <property type="entry name" value="Asp_de-COase-like_dom_sf"/>
</dbReference>
<dbReference type="PATRIC" id="fig|1255043.3.peg.955"/>
<keyword evidence="7 12" id="KW-0560">Oxidoreductase</keyword>
<dbReference type="Pfam" id="PF04879">
    <property type="entry name" value="Molybdop_Fe4S4"/>
    <property type="match status" value="1"/>
</dbReference>
<dbReference type="Gene3D" id="3.40.50.740">
    <property type="match status" value="1"/>
</dbReference>
<dbReference type="Pfam" id="PF01568">
    <property type="entry name" value="Molydop_binding"/>
    <property type="match status" value="1"/>
</dbReference>
<reference evidence="12" key="1">
    <citation type="submission" date="2015-12" db="EMBL/GenBank/DDBJ databases">
        <authorList>
            <person name="Tikhonova T.V."/>
            <person name="Pavlov A.R."/>
            <person name="Beletsky A.V."/>
            <person name="Mardanov A.V."/>
            <person name="Sorokin D.Y."/>
            <person name="Ravin N.V."/>
            <person name="Popov V.O."/>
        </authorList>
    </citation>
    <scope>NUCLEOTIDE SEQUENCE</scope>
    <source>
        <strain evidence="12">DSM 14787</strain>
    </source>
</reference>
<dbReference type="NCBIfam" id="TIGR01409">
    <property type="entry name" value="TAT_signal_seq"/>
    <property type="match status" value="1"/>
</dbReference>
<evidence type="ECO:0000313" key="13">
    <source>
        <dbReference type="Proteomes" id="UP000010809"/>
    </source>
</evidence>
<accession>L0DW99</accession>
<evidence type="ECO:0000313" key="12">
    <source>
        <dbReference type="EMBL" id="AGA32636.1"/>
    </source>
</evidence>
<dbReference type="GO" id="GO:0016491">
    <property type="term" value="F:oxidoreductase activity"/>
    <property type="evidence" value="ECO:0007669"/>
    <property type="project" value="UniProtKB-KW"/>
</dbReference>
<evidence type="ECO:0000259" key="11">
    <source>
        <dbReference type="PROSITE" id="PS51669"/>
    </source>
</evidence>
<dbReference type="InterPro" id="IPR019546">
    <property type="entry name" value="TAT_signal_bac_arc"/>
</dbReference>
<dbReference type="InterPro" id="IPR006963">
    <property type="entry name" value="Mopterin_OxRdtase_4Fe-4S_dom"/>
</dbReference>
<keyword evidence="8" id="KW-0408">Iron</keyword>
<comment type="similarity">
    <text evidence="2">Belongs to the prokaryotic molybdopterin-containing oxidoreductase family.</text>
</comment>
<dbReference type="InterPro" id="IPR006656">
    <property type="entry name" value="Mopterin_OxRdtase"/>
</dbReference>
<dbReference type="Gene3D" id="2.20.25.90">
    <property type="entry name" value="ADC-like domains"/>
    <property type="match status" value="1"/>
</dbReference>
<dbReference type="SUPFAM" id="SSF50692">
    <property type="entry name" value="ADC-like"/>
    <property type="match status" value="1"/>
</dbReference>
<keyword evidence="3" id="KW-0004">4Fe-4S</keyword>
<keyword evidence="6 10" id="KW-0732">Signal</keyword>
<feature type="signal peptide" evidence="10">
    <location>
        <begin position="1"/>
        <end position="28"/>
    </location>
</feature>
<dbReference type="Pfam" id="PF00384">
    <property type="entry name" value="Molybdopterin"/>
    <property type="match status" value="1"/>
</dbReference>
<evidence type="ECO:0000256" key="8">
    <source>
        <dbReference type="ARBA" id="ARBA00023004"/>
    </source>
</evidence>
<keyword evidence="5" id="KW-0479">Metal-binding</keyword>
<dbReference type="Proteomes" id="UP000010809">
    <property type="component" value="Chromosome"/>
</dbReference>
<dbReference type="GO" id="GO:0043546">
    <property type="term" value="F:molybdopterin cofactor binding"/>
    <property type="evidence" value="ECO:0007669"/>
    <property type="project" value="InterPro"/>
</dbReference>
<dbReference type="GO" id="GO:0051539">
    <property type="term" value="F:4 iron, 4 sulfur cluster binding"/>
    <property type="evidence" value="ECO:0007669"/>
    <property type="project" value="UniProtKB-KW"/>
</dbReference>
<dbReference type="InterPro" id="IPR006657">
    <property type="entry name" value="MoPterin_dinucl-bd_dom"/>
</dbReference>
<dbReference type="GO" id="GO:0046872">
    <property type="term" value="F:metal ion binding"/>
    <property type="evidence" value="ECO:0007669"/>
    <property type="project" value="UniProtKB-KW"/>
</dbReference>
<evidence type="ECO:0000256" key="9">
    <source>
        <dbReference type="ARBA" id="ARBA00023014"/>
    </source>
</evidence>
<evidence type="ECO:0000256" key="5">
    <source>
        <dbReference type="ARBA" id="ARBA00022723"/>
    </source>
</evidence>
<dbReference type="SMART" id="SM00926">
    <property type="entry name" value="Molybdop_Fe4S4"/>
    <property type="match status" value="1"/>
</dbReference>
<dbReference type="HOGENOM" id="CLU_000422_13_3_6"/>
<evidence type="ECO:0000256" key="6">
    <source>
        <dbReference type="ARBA" id="ARBA00022729"/>
    </source>
</evidence>
<evidence type="ECO:0000256" key="4">
    <source>
        <dbReference type="ARBA" id="ARBA00022505"/>
    </source>
</evidence>
<evidence type="ECO:0000256" key="1">
    <source>
        <dbReference type="ARBA" id="ARBA00001942"/>
    </source>
</evidence>
<evidence type="ECO:0000256" key="10">
    <source>
        <dbReference type="SAM" id="SignalP"/>
    </source>
</evidence>
<dbReference type="Gene3D" id="3.40.228.10">
    <property type="entry name" value="Dimethylsulfoxide Reductase, domain 2"/>
    <property type="match status" value="1"/>
</dbReference>
<dbReference type="EMBL" id="CP003989">
    <property type="protein sequence ID" value="AGA32636.1"/>
    <property type="molecule type" value="Genomic_DNA"/>
</dbReference>
<dbReference type="KEGG" id="tni:TVNIR_0949"/>
<dbReference type="PANTHER" id="PTHR43742:SF9">
    <property type="entry name" value="TETRATHIONATE REDUCTASE SUBUNIT A"/>
    <property type="match status" value="1"/>
</dbReference>
<organism evidence="12 13">
    <name type="scientific">Thioalkalivibrio nitratireducens (strain DSM 14787 / UNIQEM 213 / ALEN2)</name>
    <dbReference type="NCBI Taxonomy" id="1255043"/>
    <lineage>
        <taxon>Bacteria</taxon>
        <taxon>Pseudomonadati</taxon>
        <taxon>Pseudomonadota</taxon>
        <taxon>Gammaproteobacteria</taxon>
        <taxon>Chromatiales</taxon>
        <taxon>Ectothiorhodospiraceae</taxon>
        <taxon>Thioalkalivibrio</taxon>
    </lineage>
</organism>
<keyword evidence="13" id="KW-1185">Reference proteome</keyword>
<dbReference type="SUPFAM" id="SSF53706">
    <property type="entry name" value="Formate dehydrogenase/DMSO reductase, domains 1-3"/>
    <property type="match status" value="1"/>
</dbReference>
<dbReference type="Gene3D" id="2.40.40.20">
    <property type="match status" value="1"/>
</dbReference>
<dbReference type="Gene3D" id="3.30.2070.10">
    <property type="entry name" value="Formate dehydrogenase/DMSO reductase"/>
    <property type="match status" value="1"/>
</dbReference>
<dbReference type="eggNOG" id="COG0243">
    <property type="taxonomic scope" value="Bacteria"/>
</dbReference>
<keyword evidence="4" id="KW-0500">Molybdenum</keyword>